<comment type="similarity">
    <text evidence="1 8 9">Belongs to the universal ribosomal protein uL3 family.</text>
</comment>
<evidence type="ECO:0000256" key="9">
    <source>
        <dbReference type="RuleBase" id="RU003905"/>
    </source>
</evidence>
<dbReference type="GO" id="GO:0022625">
    <property type="term" value="C:cytosolic large ribosomal subunit"/>
    <property type="evidence" value="ECO:0007669"/>
    <property type="project" value="TreeGrafter"/>
</dbReference>
<dbReference type="EMBL" id="BBVC01000021">
    <property type="protein sequence ID" value="GAO97960.1"/>
    <property type="molecule type" value="Genomic_DNA"/>
</dbReference>
<evidence type="ECO:0000313" key="13">
    <source>
        <dbReference type="Proteomes" id="UP000036771"/>
    </source>
</evidence>
<dbReference type="AlphaFoldDB" id="A0A0K8MBR7"/>
<evidence type="ECO:0000256" key="8">
    <source>
        <dbReference type="HAMAP-Rule" id="MF_01325"/>
    </source>
</evidence>
<gene>
    <name evidence="8 12" type="primary">rplC</name>
    <name evidence="12" type="ORF">Cva_00603</name>
</gene>
<organism evidence="12 13">
    <name type="scientific">Caedimonas varicaedens</name>
    <dbReference type="NCBI Taxonomy" id="1629334"/>
    <lineage>
        <taxon>Bacteria</taxon>
        <taxon>Pseudomonadati</taxon>
        <taxon>Pseudomonadota</taxon>
        <taxon>Alphaproteobacteria</taxon>
        <taxon>Holosporales</taxon>
        <taxon>Caedimonadaceae</taxon>
        <taxon>Caedimonas</taxon>
    </lineage>
</organism>
<dbReference type="SUPFAM" id="SSF50447">
    <property type="entry name" value="Translation proteins"/>
    <property type="match status" value="1"/>
</dbReference>
<comment type="PTM">
    <text evidence="8">Methylated by PrmB.</text>
</comment>
<sequence>MRIGLIAEKLGMTRVLTEQGEHVPVTLFKLDQCQVTDVKTKEKHGYAAVQVGVGQAKVKNVSKALRGHYAKAKVEPKKRVVEFRVGEEELLSLGDQISVEHFIPGQYVDVTGTSKGKGFAGVMKRHGFGGLRASHGVSVSHRSHGSTGQRQDPGRVFKNKKMAGHLGGERITTQNLKVFLTDPEKGIIAIRGNVPGAKGGYVMIRDAIKKKRSDNIPYPAAVVSQKKSVLNEKETQKTEGNDASETQN</sequence>
<proteinExistence type="inferred from homology"/>
<comment type="subunit">
    <text evidence="8 10">Part of the 50S ribosomal subunit. Forms a cluster with proteins L14 and L19.</text>
</comment>
<evidence type="ECO:0000256" key="10">
    <source>
        <dbReference type="RuleBase" id="RU003906"/>
    </source>
</evidence>
<comment type="function">
    <text evidence="8 10">One of the primary rRNA binding proteins, it binds directly near the 3'-end of the 23S rRNA, where it nucleates assembly of the 50S subunit.</text>
</comment>
<evidence type="ECO:0000313" key="12">
    <source>
        <dbReference type="EMBL" id="GAO97960.1"/>
    </source>
</evidence>
<keyword evidence="2 8" id="KW-0488">Methylation</keyword>
<dbReference type="GO" id="GO:0003735">
    <property type="term" value="F:structural constituent of ribosome"/>
    <property type="evidence" value="ECO:0007669"/>
    <property type="project" value="UniProtKB-UniRule"/>
</dbReference>
<evidence type="ECO:0000256" key="3">
    <source>
        <dbReference type="ARBA" id="ARBA00022730"/>
    </source>
</evidence>
<dbReference type="Proteomes" id="UP000036771">
    <property type="component" value="Unassembled WGS sequence"/>
</dbReference>
<keyword evidence="5 8" id="KW-0689">Ribosomal protein</keyword>
<keyword evidence="4 8" id="KW-0694">RNA-binding</keyword>
<dbReference type="Pfam" id="PF00297">
    <property type="entry name" value="Ribosomal_L3"/>
    <property type="match status" value="1"/>
</dbReference>
<feature type="region of interest" description="Disordered" evidence="11">
    <location>
        <begin position="135"/>
        <end position="155"/>
    </location>
</feature>
<name>A0A0K8MBR7_9PROT</name>
<dbReference type="Gene3D" id="2.40.30.10">
    <property type="entry name" value="Translation factors"/>
    <property type="match status" value="1"/>
</dbReference>
<dbReference type="InterPro" id="IPR000597">
    <property type="entry name" value="Ribosomal_uL3"/>
</dbReference>
<dbReference type="InterPro" id="IPR009000">
    <property type="entry name" value="Transl_B-barrel_sf"/>
</dbReference>
<keyword evidence="3 8" id="KW-0699">rRNA-binding</keyword>
<reference evidence="12 13" key="1">
    <citation type="submission" date="2015-03" db="EMBL/GenBank/DDBJ databases">
        <title>Caedibacter varicaedens, whole genome shotgun sequence.</title>
        <authorList>
            <person name="Suzuki H."/>
            <person name="Dapper A.L."/>
            <person name="Gibson A.K."/>
            <person name="Jackson C."/>
            <person name="Lee H."/>
            <person name="Pejaver V.R."/>
            <person name="Doak T."/>
            <person name="Lynch M."/>
        </authorList>
    </citation>
    <scope>NUCLEOTIDE SEQUENCE [LARGE SCALE GENOMIC DNA]</scope>
</reference>
<dbReference type="PANTHER" id="PTHR11229:SF16">
    <property type="entry name" value="LARGE RIBOSOMAL SUBUNIT PROTEIN UL3C"/>
    <property type="match status" value="1"/>
</dbReference>
<dbReference type="InterPro" id="IPR019926">
    <property type="entry name" value="Ribosomal_uL3_CS"/>
</dbReference>
<dbReference type="InterPro" id="IPR019927">
    <property type="entry name" value="Ribosomal_uL3_bac/org-type"/>
</dbReference>
<dbReference type="FunFam" id="3.30.160.810:FF:000001">
    <property type="entry name" value="50S ribosomal protein L3"/>
    <property type="match status" value="1"/>
</dbReference>
<dbReference type="GO" id="GO:0006412">
    <property type="term" value="P:translation"/>
    <property type="evidence" value="ECO:0007669"/>
    <property type="project" value="UniProtKB-UniRule"/>
</dbReference>
<evidence type="ECO:0000256" key="6">
    <source>
        <dbReference type="ARBA" id="ARBA00023274"/>
    </source>
</evidence>
<keyword evidence="13" id="KW-1185">Reference proteome</keyword>
<evidence type="ECO:0000256" key="1">
    <source>
        <dbReference type="ARBA" id="ARBA00006540"/>
    </source>
</evidence>
<dbReference type="PROSITE" id="PS00474">
    <property type="entry name" value="RIBOSOMAL_L3"/>
    <property type="match status" value="1"/>
</dbReference>
<dbReference type="NCBIfam" id="TIGR03625">
    <property type="entry name" value="L3_bact"/>
    <property type="match status" value="1"/>
</dbReference>
<evidence type="ECO:0000256" key="11">
    <source>
        <dbReference type="SAM" id="MobiDB-lite"/>
    </source>
</evidence>
<evidence type="ECO:0000256" key="5">
    <source>
        <dbReference type="ARBA" id="ARBA00022980"/>
    </source>
</evidence>
<protein>
    <recommendedName>
        <fullName evidence="7 8">Large ribosomal subunit protein uL3</fullName>
    </recommendedName>
</protein>
<feature type="region of interest" description="Disordered" evidence="11">
    <location>
        <begin position="224"/>
        <end position="248"/>
    </location>
</feature>
<dbReference type="PANTHER" id="PTHR11229">
    <property type="entry name" value="50S RIBOSOMAL PROTEIN L3"/>
    <property type="match status" value="1"/>
</dbReference>
<evidence type="ECO:0000256" key="7">
    <source>
        <dbReference type="ARBA" id="ARBA00035243"/>
    </source>
</evidence>
<dbReference type="HAMAP" id="MF_01325_B">
    <property type="entry name" value="Ribosomal_uL3_B"/>
    <property type="match status" value="1"/>
</dbReference>
<dbReference type="STRING" id="1629334.Cva_00603"/>
<comment type="caution">
    <text evidence="12">The sequence shown here is derived from an EMBL/GenBank/DDBJ whole genome shotgun (WGS) entry which is preliminary data.</text>
</comment>
<feature type="modified residue" description="N5-methylglutamine" evidence="8">
    <location>
        <position position="151"/>
    </location>
</feature>
<dbReference type="FunFam" id="2.40.30.10:FF:000004">
    <property type="entry name" value="50S ribosomal protein L3"/>
    <property type="match status" value="1"/>
</dbReference>
<evidence type="ECO:0000256" key="4">
    <source>
        <dbReference type="ARBA" id="ARBA00022884"/>
    </source>
</evidence>
<dbReference type="OrthoDB" id="9806135at2"/>
<dbReference type="Gene3D" id="3.30.160.810">
    <property type="match status" value="1"/>
</dbReference>
<feature type="compositionally biased region" description="Basic and acidic residues" evidence="11">
    <location>
        <begin position="229"/>
        <end position="240"/>
    </location>
</feature>
<accession>A0A0K8MBR7</accession>
<evidence type="ECO:0000256" key="2">
    <source>
        <dbReference type="ARBA" id="ARBA00022481"/>
    </source>
</evidence>
<dbReference type="GO" id="GO:0019843">
    <property type="term" value="F:rRNA binding"/>
    <property type="evidence" value="ECO:0007669"/>
    <property type="project" value="UniProtKB-UniRule"/>
</dbReference>
<keyword evidence="6 8" id="KW-0687">Ribonucleoprotein</keyword>